<feature type="transmembrane region" description="Helical" evidence="6">
    <location>
        <begin position="122"/>
        <end position="140"/>
    </location>
</feature>
<name>A0A370X9E1_9GAMM</name>
<evidence type="ECO:0000313" key="9">
    <source>
        <dbReference type="Proteomes" id="UP000254258"/>
    </source>
</evidence>
<keyword evidence="5 6" id="KW-0472">Membrane</keyword>
<comment type="caution">
    <text evidence="8">The sequence shown here is derived from an EMBL/GenBank/DDBJ whole genome shotgun (WGS) entry which is preliminary data.</text>
</comment>
<keyword evidence="4 6" id="KW-1133">Transmembrane helix</keyword>
<dbReference type="EMBL" id="QRBE01000001">
    <property type="protein sequence ID" value="RDS84891.1"/>
    <property type="molecule type" value="Genomic_DNA"/>
</dbReference>
<keyword evidence="9" id="KW-1185">Reference proteome</keyword>
<dbReference type="GO" id="GO:0005886">
    <property type="term" value="C:plasma membrane"/>
    <property type="evidence" value="ECO:0007669"/>
    <property type="project" value="UniProtKB-SubCell"/>
</dbReference>
<dbReference type="OrthoDB" id="9787732at2"/>
<gene>
    <name evidence="8" type="ORF">DWU98_02750</name>
</gene>
<feature type="domain" description="RDD" evidence="7">
    <location>
        <begin position="12"/>
        <end position="153"/>
    </location>
</feature>
<keyword evidence="3 6" id="KW-0812">Transmembrane</keyword>
<dbReference type="PANTHER" id="PTHR36115:SF4">
    <property type="entry name" value="MEMBRANE PROTEIN"/>
    <property type="match status" value="1"/>
</dbReference>
<evidence type="ECO:0000259" key="7">
    <source>
        <dbReference type="Pfam" id="PF06271"/>
    </source>
</evidence>
<comment type="subcellular location">
    <subcellularLocation>
        <location evidence="1">Cell membrane</location>
        <topology evidence="1">Multi-pass membrane protein</topology>
    </subcellularLocation>
</comment>
<reference evidence="8 9" key="1">
    <citation type="submission" date="2018-07" db="EMBL/GenBank/DDBJ databases">
        <title>Dyella monticola sp. nov. and Dyella psychrodurans sp. nov. isolated from monsoon evergreen broad-leaved forest soil of Dinghu Mountain, China.</title>
        <authorList>
            <person name="Gao Z."/>
            <person name="Qiu L."/>
        </authorList>
    </citation>
    <scope>NUCLEOTIDE SEQUENCE [LARGE SCALE GENOMIC DNA]</scope>
    <source>
        <strain evidence="8 9">4G-K06</strain>
    </source>
</reference>
<dbReference type="AlphaFoldDB" id="A0A370X9E1"/>
<accession>A0A370X9E1</accession>
<evidence type="ECO:0000313" key="8">
    <source>
        <dbReference type="EMBL" id="RDS84891.1"/>
    </source>
</evidence>
<sequence length="307" mass="33345">MPIENEDKLVIAGFWRRILAFLIDVLILFIIGELIGTLFYDALVDVGAPARLIGFAVALAYFGVFNSHIGEGQTPGNRLLSICVVDAQGEPLSLGRALARSAILGTPYFLNPLSLVVPLSPALHVLAVFGLGFATIYLYVFNRNTWQSLHDLVVGSYVIRVEIECSEAHFPRPWRGHWIVIPLFTMLALGAPMAITHFNNTGLLIGLAPMTQTVKAKPHVMRVVVHRGSAFFSNGASVHYLGAAIRLDAPITDDPDYARNIARIMAEDDPDLSQEDVVSVSLPYGFDIGIASGGTTQMYRSSPGELG</sequence>
<evidence type="ECO:0000256" key="2">
    <source>
        <dbReference type="ARBA" id="ARBA00022475"/>
    </source>
</evidence>
<evidence type="ECO:0000256" key="6">
    <source>
        <dbReference type="SAM" id="Phobius"/>
    </source>
</evidence>
<dbReference type="InterPro" id="IPR051791">
    <property type="entry name" value="Pra-immunoreactive"/>
</dbReference>
<dbReference type="PANTHER" id="PTHR36115">
    <property type="entry name" value="PROLINE-RICH ANTIGEN HOMOLOG-RELATED"/>
    <property type="match status" value="1"/>
</dbReference>
<dbReference type="InterPro" id="IPR010432">
    <property type="entry name" value="RDD"/>
</dbReference>
<dbReference type="Proteomes" id="UP000254258">
    <property type="component" value="Unassembled WGS sequence"/>
</dbReference>
<feature type="transmembrane region" description="Helical" evidence="6">
    <location>
        <begin position="52"/>
        <end position="69"/>
    </location>
</feature>
<keyword evidence="2" id="KW-1003">Cell membrane</keyword>
<feature type="transmembrane region" description="Helical" evidence="6">
    <location>
        <begin position="178"/>
        <end position="195"/>
    </location>
</feature>
<protein>
    <submittedName>
        <fullName evidence="8">RDD family protein</fullName>
    </submittedName>
</protein>
<dbReference type="RefSeq" id="WP_115493911.1">
    <property type="nucleotide sequence ID" value="NZ_QRBE01000001.1"/>
</dbReference>
<evidence type="ECO:0000256" key="3">
    <source>
        <dbReference type="ARBA" id="ARBA00022692"/>
    </source>
</evidence>
<feature type="transmembrane region" description="Helical" evidence="6">
    <location>
        <begin position="18"/>
        <end position="40"/>
    </location>
</feature>
<proteinExistence type="predicted"/>
<organism evidence="8 9">
    <name type="scientific">Dyella monticola</name>
    <dbReference type="NCBI Taxonomy" id="1927958"/>
    <lineage>
        <taxon>Bacteria</taxon>
        <taxon>Pseudomonadati</taxon>
        <taxon>Pseudomonadota</taxon>
        <taxon>Gammaproteobacteria</taxon>
        <taxon>Lysobacterales</taxon>
        <taxon>Rhodanobacteraceae</taxon>
        <taxon>Dyella</taxon>
    </lineage>
</organism>
<evidence type="ECO:0000256" key="1">
    <source>
        <dbReference type="ARBA" id="ARBA00004651"/>
    </source>
</evidence>
<evidence type="ECO:0000256" key="4">
    <source>
        <dbReference type="ARBA" id="ARBA00022989"/>
    </source>
</evidence>
<dbReference type="Pfam" id="PF06271">
    <property type="entry name" value="RDD"/>
    <property type="match status" value="1"/>
</dbReference>
<evidence type="ECO:0000256" key="5">
    <source>
        <dbReference type="ARBA" id="ARBA00023136"/>
    </source>
</evidence>